<evidence type="ECO:0000313" key="1">
    <source>
        <dbReference type="EMBL" id="CAB4142602.1"/>
    </source>
</evidence>
<name>A0A6J5M8S9_9CAUD</name>
<gene>
    <name evidence="1" type="ORF">UFOVP448_21</name>
</gene>
<reference evidence="1" key="1">
    <citation type="submission" date="2020-04" db="EMBL/GenBank/DDBJ databases">
        <authorList>
            <person name="Chiriac C."/>
            <person name="Salcher M."/>
            <person name="Ghai R."/>
            <person name="Kavagutti S V."/>
        </authorList>
    </citation>
    <scope>NUCLEOTIDE SEQUENCE</scope>
</reference>
<proteinExistence type="predicted"/>
<dbReference type="EMBL" id="LR796422">
    <property type="protein sequence ID" value="CAB4142602.1"/>
    <property type="molecule type" value="Genomic_DNA"/>
</dbReference>
<accession>A0A6J5M8S9</accession>
<organism evidence="1">
    <name type="scientific">uncultured Caudovirales phage</name>
    <dbReference type="NCBI Taxonomy" id="2100421"/>
    <lineage>
        <taxon>Viruses</taxon>
        <taxon>Duplodnaviria</taxon>
        <taxon>Heunggongvirae</taxon>
        <taxon>Uroviricota</taxon>
        <taxon>Caudoviricetes</taxon>
        <taxon>Peduoviridae</taxon>
        <taxon>Maltschvirus</taxon>
        <taxon>Maltschvirus maltsch</taxon>
    </lineage>
</organism>
<protein>
    <submittedName>
        <fullName evidence="1">Uncharacterized protein</fullName>
    </submittedName>
</protein>
<sequence>MTLLDSAENTNNVRTPYTILAFEYQGGFEGNGSEFTENYKVTFKDHRWTTIDLFDYAEFPRRYQQAKDRRLAKLGYYVKLCRWSRNRDAPQICDLEVTLSNEVANSQQLGNKDLAYEPNPIKRAPIINYGTYTTKETIDLAFDKAGPGGKRVVPIQTTALEPIIYTTERKRRQITIESCVDVLPPLLFNEYEVVNSVAVKLPSSNSLQPATYSFPPETLRLIDMTATSEMIENVQRYFKITTVLQHKSEGWRFKPRNVGRQAFKLLNLTDPNTGRQVVKRSSTPSLIRIGNPPELPMNPLPLINQPDKPNINGLVYPDWYNYDQTTKQFKFNQDPITKERLEEIYQEATLDFIVYLSVNLGKLIPGLDYYN</sequence>